<dbReference type="PANTHER" id="PTHR15907">
    <property type="entry name" value="DUF614 FAMILY PROTEIN-RELATED"/>
    <property type="match status" value="1"/>
</dbReference>
<dbReference type="Pfam" id="PF04749">
    <property type="entry name" value="PLAC8"/>
    <property type="match status" value="1"/>
</dbReference>
<feature type="region of interest" description="Disordered" evidence="1">
    <location>
        <begin position="53"/>
        <end position="102"/>
    </location>
</feature>
<dbReference type="AlphaFoldDB" id="A0A103XGU2"/>
<organism evidence="2 3">
    <name type="scientific">Cynara cardunculus var. scolymus</name>
    <name type="common">Globe artichoke</name>
    <name type="synonym">Cynara scolymus</name>
    <dbReference type="NCBI Taxonomy" id="59895"/>
    <lineage>
        <taxon>Eukaryota</taxon>
        <taxon>Viridiplantae</taxon>
        <taxon>Streptophyta</taxon>
        <taxon>Embryophyta</taxon>
        <taxon>Tracheophyta</taxon>
        <taxon>Spermatophyta</taxon>
        <taxon>Magnoliopsida</taxon>
        <taxon>eudicotyledons</taxon>
        <taxon>Gunneridae</taxon>
        <taxon>Pentapetalae</taxon>
        <taxon>asterids</taxon>
        <taxon>campanulids</taxon>
        <taxon>Asterales</taxon>
        <taxon>Asteraceae</taxon>
        <taxon>Carduoideae</taxon>
        <taxon>Cardueae</taxon>
        <taxon>Carduinae</taxon>
        <taxon>Cynara</taxon>
    </lineage>
</organism>
<proteinExistence type="predicted"/>
<dbReference type="NCBIfam" id="TIGR01571">
    <property type="entry name" value="A_thal_Cys_rich"/>
    <property type="match status" value="1"/>
</dbReference>
<feature type="compositionally biased region" description="Polar residues" evidence="1">
    <location>
        <begin position="77"/>
        <end position="86"/>
    </location>
</feature>
<evidence type="ECO:0000256" key="1">
    <source>
        <dbReference type="SAM" id="MobiDB-lite"/>
    </source>
</evidence>
<dbReference type="Proteomes" id="UP000243975">
    <property type="component" value="Unassembled WGS sequence"/>
</dbReference>
<evidence type="ECO:0000313" key="3">
    <source>
        <dbReference type="Proteomes" id="UP000243975"/>
    </source>
</evidence>
<dbReference type="EMBL" id="LEKV01005102">
    <property type="protein sequence ID" value="KVH90471.1"/>
    <property type="molecule type" value="Genomic_DNA"/>
</dbReference>
<feature type="non-terminal residue" evidence="2">
    <location>
        <position position="1"/>
    </location>
</feature>
<accession>A0A103XGU2</accession>
<sequence length="305" mass="33576">LNVHIIQKRQKRIQNLLILTLLSSDLSPNSHLLYSEVMANFEESSPLLANQTLQGEDNRDPQSNVTFSDENSKKSTTKTSIPNSQMPDVAKEVKQSPPQVASGFHHHHQAAYGWTADGLPLTNGGANVMGEPLPRAQWDSGLFACLGRNDEFCSSDLEVCLLGSVAPCVVYGSNVERLGSAPGTFANHCLPYTGLYLIGNSFFGWNCMAPWFSYPTRTTIRRKFNLEGNWESMSKSCGGCCNVDEEQLEQAEMACDFATHVCCHPCALCQEGREIRRRLPHPGFGTQPMLVMIPPGDQTMGRHGA</sequence>
<reference evidence="2 3" key="1">
    <citation type="journal article" date="2016" name="Sci. Rep.">
        <title>The genome sequence of the outbreeding globe artichoke constructed de novo incorporating a phase-aware low-pass sequencing strategy of F1 progeny.</title>
        <authorList>
            <person name="Scaglione D."/>
            <person name="Reyes-Chin-Wo S."/>
            <person name="Acquadro A."/>
            <person name="Froenicke L."/>
            <person name="Portis E."/>
            <person name="Beitel C."/>
            <person name="Tirone M."/>
            <person name="Mauro R."/>
            <person name="Lo Monaco A."/>
            <person name="Mauromicale G."/>
            <person name="Faccioli P."/>
            <person name="Cattivelli L."/>
            <person name="Rieseberg L."/>
            <person name="Michelmore R."/>
            <person name="Lanteri S."/>
        </authorList>
    </citation>
    <scope>NUCLEOTIDE SEQUENCE [LARGE SCALE GENOMIC DNA]</scope>
    <source>
        <strain evidence="2">2C</strain>
    </source>
</reference>
<dbReference type="InterPro" id="IPR006461">
    <property type="entry name" value="PLAC_motif_containing"/>
</dbReference>
<protein>
    <submittedName>
        <fullName evidence="2">Uncharacterized protein family Cys-rich</fullName>
    </submittedName>
</protein>
<comment type="caution">
    <text evidence="2">The sequence shown here is derived from an EMBL/GenBank/DDBJ whole genome shotgun (WGS) entry which is preliminary data.</text>
</comment>
<feature type="compositionally biased region" description="Polar residues" evidence="1">
    <location>
        <begin position="53"/>
        <end position="69"/>
    </location>
</feature>
<name>A0A103XGU2_CYNCS</name>
<gene>
    <name evidence="2" type="ORF">Ccrd_007494</name>
</gene>
<dbReference type="OMA" id="GCCGSII"/>
<keyword evidence="3" id="KW-1185">Reference proteome</keyword>
<evidence type="ECO:0000313" key="2">
    <source>
        <dbReference type="EMBL" id="KVH90471.1"/>
    </source>
</evidence>